<feature type="transmembrane region" description="Helical" evidence="1">
    <location>
        <begin position="6"/>
        <end position="27"/>
    </location>
</feature>
<dbReference type="AlphaFoldDB" id="A0A150GYL1"/>
<gene>
    <name evidence="2" type="ORF">GPECTOR_5g65</name>
</gene>
<protein>
    <submittedName>
        <fullName evidence="2">Uncharacterized protein</fullName>
    </submittedName>
</protein>
<evidence type="ECO:0000313" key="2">
    <source>
        <dbReference type="EMBL" id="KXZ54410.1"/>
    </source>
</evidence>
<dbReference type="Pfam" id="PF14934">
    <property type="entry name" value="TMEM254"/>
    <property type="match status" value="1"/>
</dbReference>
<dbReference type="InterPro" id="IPR028110">
    <property type="entry name" value="TMEM254"/>
</dbReference>
<keyword evidence="1" id="KW-0812">Transmembrane</keyword>
<reference evidence="3" key="1">
    <citation type="journal article" date="2016" name="Nat. Commun.">
        <title>The Gonium pectorale genome demonstrates co-option of cell cycle regulation during the evolution of multicellularity.</title>
        <authorList>
            <person name="Hanschen E.R."/>
            <person name="Marriage T.N."/>
            <person name="Ferris P.J."/>
            <person name="Hamaji T."/>
            <person name="Toyoda A."/>
            <person name="Fujiyama A."/>
            <person name="Neme R."/>
            <person name="Noguchi H."/>
            <person name="Minakuchi Y."/>
            <person name="Suzuki M."/>
            <person name="Kawai-Toyooka H."/>
            <person name="Smith D.R."/>
            <person name="Sparks H."/>
            <person name="Anderson J."/>
            <person name="Bakaric R."/>
            <person name="Luria V."/>
            <person name="Karger A."/>
            <person name="Kirschner M.W."/>
            <person name="Durand P.M."/>
            <person name="Michod R.E."/>
            <person name="Nozaki H."/>
            <person name="Olson B.J."/>
        </authorList>
    </citation>
    <scope>NUCLEOTIDE SEQUENCE [LARGE SCALE GENOMIC DNA]</scope>
    <source>
        <strain evidence="3">NIES-2863</strain>
    </source>
</reference>
<proteinExistence type="predicted"/>
<feature type="transmembrane region" description="Helical" evidence="1">
    <location>
        <begin position="39"/>
        <end position="64"/>
    </location>
</feature>
<name>A0A150GYL1_GONPE</name>
<evidence type="ECO:0000313" key="3">
    <source>
        <dbReference type="Proteomes" id="UP000075714"/>
    </source>
</evidence>
<dbReference type="EMBL" id="LSYV01000006">
    <property type="protein sequence ID" value="KXZ54410.1"/>
    <property type="molecule type" value="Genomic_DNA"/>
</dbReference>
<dbReference type="OrthoDB" id="529648at2759"/>
<keyword evidence="3" id="KW-1185">Reference proteome</keyword>
<feature type="transmembrane region" description="Helical" evidence="1">
    <location>
        <begin position="84"/>
        <end position="102"/>
    </location>
</feature>
<evidence type="ECO:0000256" key="1">
    <source>
        <dbReference type="SAM" id="Phobius"/>
    </source>
</evidence>
<organism evidence="2 3">
    <name type="scientific">Gonium pectorale</name>
    <name type="common">Green alga</name>
    <dbReference type="NCBI Taxonomy" id="33097"/>
    <lineage>
        <taxon>Eukaryota</taxon>
        <taxon>Viridiplantae</taxon>
        <taxon>Chlorophyta</taxon>
        <taxon>core chlorophytes</taxon>
        <taxon>Chlorophyceae</taxon>
        <taxon>CS clade</taxon>
        <taxon>Chlamydomonadales</taxon>
        <taxon>Volvocaceae</taxon>
        <taxon>Gonium</taxon>
    </lineage>
</organism>
<comment type="caution">
    <text evidence="2">The sequence shown here is derived from an EMBL/GenBank/DDBJ whole genome shotgun (WGS) entry which is preliminary data.</text>
</comment>
<sequence length="111" mass="11766">MFESFAGPVPWLAIFGMASGIAAAFFPQTRSLPIISQSFTIGVAVFRSVFGLQVVMGAAIVAHLVETAITANICARNKVSSRDTLGWCGIALLIGYGAIHELNGRLRKRAA</sequence>
<dbReference type="Proteomes" id="UP000075714">
    <property type="component" value="Unassembled WGS sequence"/>
</dbReference>
<accession>A0A150GYL1</accession>
<keyword evidence="1" id="KW-0472">Membrane</keyword>
<keyword evidence="1" id="KW-1133">Transmembrane helix</keyword>